<keyword evidence="2" id="KW-1185">Reference proteome</keyword>
<organism evidence="1 2">
    <name type="scientific">Tsukamurella strandjordii</name>
    <dbReference type="NCBI Taxonomy" id="147577"/>
    <lineage>
        <taxon>Bacteria</taxon>
        <taxon>Bacillati</taxon>
        <taxon>Actinomycetota</taxon>
        <taxon>Actinomycetes</taxon>
        <taxon>Mycobacteriales</taxon>
        <taxon>Tsukamurellaceae</taxon>
        <taxon>Tsukamurella</taxon>
    </lineage>
</organism>
<protein>
    <submittedName>
        <fullName evidence="1">DUF2771 family protein</fullName>
    </submittedName>
</protein>
<dbReference type="RefSeq" id="WP_305110086.1">
    <property type="nucleotide sequence ID" value="NZ_JAUTIX010000001.1"/>
</dbReference>
<proteinExistence type="predicted"/>
<dbReference type="InterPro" id="IPR024495">
    <property type="entry name" value="DUF2771"/>
</dbReference>
<gene>
    <name evidence="1" type="ORF">Q7X28_01605</name>
</gene>
<evidence type="ECO:0000313" key="2">
    <source>
        <dbReference type="Proteomes" id="UP001178281"/>
    </source>
</evidence>
<dbReference type="AlphaFoldDB" id="A0AA90NCE0"/>
<comment type="caution">
    <text evidence="1">The sequence shown here is derived from an EMBL/GenBank/DDBJ whole genome shotgun (WGS) entry which is preliminary data.</text>
</comment>
<dbReference type="Proteomes" id="UP001178281">
    <property type="component" value="Unassembled WGS sequence"/>
</dbReference>
<dbReference type="EMBL" id="JAUTIX010000001">
    <property type="protein sequence ID" value="MDP0396613.1"/>
    <property type="molecule type" value="Genomic_DNA"/>
</dbReference>
<dbReference type="Pfam" id="PF10969">
    <property type="entry name" value="DUF2771"/>
    <property type="match status" value="1"/>
</dbReference>
<sequence length="176" mass="18757">MIKPSRNLVIGGAVFLVAVAVLFAFTINAAVKKNQEPKPRPALSAASGTALIKVAPLQYCDDVAQLKCDAPARPTRIAVEPGKALVVSLPDYITDSPWDLTIQRFDTTTGKASLETRTHVRPTEATLVLKSTDQLILGAVEIRVPSTVQDAFGNLVAQAVWGIDTLPDGLVSKQNV</sequence>
<evidence type="ECO:0000313" key="1">
    <source>
        <dbReference type="EMBL" id="MDP0396613.1"/>
    </source>
</evidence>
<reference evidence="1" key="1">
    <citation type="submission" date="2023-08" db="EMBL/GenBank/DDBJ databases">
        <title>The draft genome of Tsukamurella strandjordii strain 050030.</title>
        <authorList>
            <person name="Zhao F."/>
            <person name="Feng Y."/>
            <person name="Zong Z."/>
        </authorList>
    </citation>
    <scope>NUCLEOTIDE SEQUENCE</scope>
    <source>
        <strain evidence="1">050030</strain>
    </source>
</reference>
<accession>A0AA90NCE0</accession>
<name>A0AA90NCE0_9ACTN</name>